<dbReference type="Gene3D" id="2.60.40.1610">
    <property type="entry name" value="Domain of unknown function DUF1254"/>
    <property type="match status" value="1"/>
</dbReference>
<dbReference type="InterPro" id="IPR037049">
    <property type="entry name" value="DUF1214_C_sf"/>
</dbReference>
<feature type="domain" description="DUF1214" evidence="1">
    <location>
        <begin position="193"/>
        <end position="277"/>
    </location>
</feature>
<evidence type="ECO:0000259" key="2">
    <source>
        <dbReference type="Pfam" id="PF06863"/>
    </source>
</evidence>
<proteinExistence type="predicted"/>
<dbReference type="InterPro" id="IPR010621">
    <property type="entry name" value="DUF1214"/>
</dbReference>
<dbReference type="EMBL" id="SZZP01000008">
    <property type="protein sequence ID" value="TKV80899.1"/>
    <property type="molecule type" value="Genomic_DNA"/>
</dbReference>
<dbReference type="Pfam" id="PF06742">
    <property type="entry name" value="DUF1214"/>
    <property type="match status" value="1"/>
</dbReference>
<feature type="domain" description="DUF1254" evidence="2">
    <location>
        <begin position="7"/>
        <end position="116"/>
    </location>
</feature>
<dbReference type="RefSeq" id="WP_137479056.1">
    <property type="nucleotide sequence ID" value="NZ_SZZP01000008.1"/>
</dbReference>
<evidence type="ECO:0000313" key="4">
    <source>
        <dbReference type="Proteomes" id="UP000305095"/>
    </source>
</evidence>
<evidence type="ECO:0000313" key="3">
    <source>
        <dbReference type="EMBL" id="TKV80899.1"/>
    </source>
</evidence>
<protein>
    <submittedName>
        <fullName evidence="3">DUF1254 domain-containing protein</fullName>
    </submittedName>
</protein>
<dbReference type="InterPro" id="IPR010679">
    <property type="entry name" value="DUF1254"/>
</dbReference>
<dbReference type="Gene3D" id="2.60.120.600">
    <property type="entry name" value="Domain of unknown function DUF1214, C-terminal domain"/>
    <property type="match status" value="1"/>
</dbReference>
<dbReference type="SUPFAM" id="SSF160935">
    <property type="entry name" value="VPA0735-like"/>
    <property type="match status" value="1"/>
</dbReference>
<dbReference type="Proteomes" id="UP000305095">
    <property type="component" value="Unassembled WGS sequence"/>
</dbReference>
<organism evidence="3 4">
    <name type="scientific">Bradyrhizobium elkanii</name>
    <dbReference type="NCBI Taxonomy" id="29448"/>
    <lineage>
        <taxon>Bacteria</taxon>
        <taxon>Pseudomonadati</taxon>
        <taxon>Pseudomonadota</taxon>
        <taxon>Alphaproteobacteria</taxon>
        <taxon>Hyphomicrobiales</taxon>
        <taxon>Nitrobacteraceae</taxon>
        <taxon>Bradyrhizobium</taxon>
    </lineage>
</organism>
<reference evidence="3 4" key="1">
    <citation type="submission" date="2019-05" db="EMBL/GenBank/DDBJ databases">
        <title>Draft Genome of Bradyrhizobium elkanii strain SEMIA 938, Used in Commercial Inoculants for Lupinus spp. in Brazil.</title>
        <authorList>
            <person name="Hungria M."/>
            <person name="Delamuta J.R.M."/>
            <person name="Ribeiro R.A."/>
            <person name="Nogueira M.A."/>
        </authorList>
    </citation>
    <scope>NUCLEOTIDE SEQUENCE [LARGE SCALE GENOMIC DNA]</scope>
    <source>
        <strain evidence="3 4">Semia 938</strain>
    </source>
</reference>
<sequence>MTDGAFGKFDHTRDPAPLDKQTVIRLNRDTLYSAAVFDLDAGPVTITLPDAGQRFMSLQVINEDQYTDGVFYKPGAYTLTRQDIGTRYVVTAVRTLVDPSDPKDVSTVHELQDAVRSSRSGTGRFEIPKWDQASQKKVRDALLVLASTLPDTKRMYGRKEDVDPVRFVIGAAQGWGANPPSEALYLNIVPAKNDGNTVYKLEVADVPVDGFWSVSIYNAQGYFEPNALNSYSLNSLTAKKNPDGTISVQFGGCDGKTPNCLPVMKDWNYMVRLYRPRTEILSGTWKFPEARPTN</sequence>
<evidence type="ECO:0000259" key="1">
    <source>
        <dbReference type="Pfam" id="PF06742"/>
    </source>
</evidence>
<dbReference type="AlphaFoldDB" id="A0A4U6S0B3"/>
<gene>
    <name evidence="3" type="ORF">FDV58_16030</name>
</gene>
<dbReference type="InterPro" id="IPR037050">
    <property type="entry name" value="DUF1254_sf"/>
</dbReference>
<comment type="caution">
    <text evidence="3">The sequence shown here is derived from an EMBL/GenBank/DDBJ whole genome shotgun (WGS) entry which is preliminary data.</text>
</comment>
<name>A0A4U6S0B3_BRAEL</name>
<dbReference type="PANTHER" id="PTHR36509:SF2">
    <property type="entry name" value="BLL3101 PROTEIN"/>
    <property type="match status" value="1"/>
</dbReference>
<accession>A0A4U6S0B3</accession>
<dbReference type="Pfam" id="PF06863">
    <property type="entry name" value="DUF1254"/>
    <property type="match status" value="1"/>
</dbReference>
<dbReference type="PANTHER" id="PTHR36509">
    <property type="entry name" value="BLL3101 PROTEIN"/>
    <property type="match status" value="1"/>
</dbReference>